<keyword evidence="1" id="KW-0812">Transmembrane</keyword>
<protein>
    <submittedName>
        <fullName evidence="2">Uncharacterized protein</fullName>
    </submittedName>
</protein>
<keyword evidence="1" id="KW-1133">Transmembrane helix</keyword>
<dbReference type="AlphaFoldDB" id="A0A5S9NZD1"/>
<dbReference type="RefSeq" id="WP_159598711.1">
    <property type="nucleotide sequence ID" value="NZ_CACSAS010000001.1"/>
</dbReference>
<dbReference type="Proteomes" id="UP000433050">
    <property type="component" value="Unassembled WGS sequence"/>
</dbReference>
<evidence type="ECO:0000256" key="1">
    <source>
        <dbReference type="SAM" id="Phobius"/>
    </source>
</evidence>
<evidence type="ECO:0000313" key="2">
    <source>
        <dbReference type="EMBL" id="CAA0096083.1"/>
    </source>
</evidence>
<evidence type="ECO:0000313" key="3">
    <source>
        <dbReference type="Proteomes" id="UP000433050"/>
    </source>
</evidence>
<feature type="transmembrane region" description="Helical" evidence="1">
    <location>
        <begin position="49"/>
        <end position="78"/>
    </location>
</feature>
<sequence length="94" mass="9974">MKHWMPSKPERPAGYGYLRLSIGGAVALYAAGAMTSIAVSAAMLNRPLFTFGGVLLTGSLLIVALLDAVASCPSGIYVRHGLLFRREMRGGRHG</sequence>
<dbReference type="EMBL" id="CACSAS010000001">
    <property type="protein sequence ID" value="CAA0096083.1"/>
    <property type="molecule type" value="Genomic_DNA"/>
</dbReference>
<organism evidence="2 3">
    <name type="scientific">Starkeya nomas</name>
    <dbReference type="NCBI Taxonomy" id="2666134"/>
    <lineage>
        <taxon>Bacteria</taxon>
        <taxon>Pseudomonadati</taxon>
        <taxon>Pseudomonadota</taxon>
        <taxon>Alphaproteobacteria</taxon>
        <taxon>Hyphomicrobiales</taxon>
        <taxon>Xanthobacteraceae</taxon>
        <taxon>Starkeya</taxon>
    </lineage>
</organism>
<keyword evidence="3" id="KW-1185">Reference proteome</keyword>
<reference evidence="2 3" key="1">
    <citation type="submission" date="2019-12" db="EMBL/GenBank/DDBJ databases">
        <authorList>
            <person name="Reyes-Prieto M."/>
        </authorList>
    </citation>
    <scope>NUCLEOTIDE SEQUENCE [LARGE SCALE GENOMIC DNA]</scope>
    <source>
        <strain evidence="2">HF14-78462</strain>
    </source>
</reference>
<gene>
    <name evidence="2" type="ORF">STARVERO_01969</name>
</gene>
<feature type="transmembrane region" description="Helical" evidence="1">
    <location>
        <begin position="20"/>
        <end position="43"/>
    </location>
</feature>
<keyword evidence="1" id="KW-0472">Membrane</keyword>
<accession>A0A5S9NZD1</accession>
<proteinExistence type="predicted"/>
<name>A0A5S9NZD1_9HYPH</name>